<organism evidence="1 2">
    <name type="scientific">Ruficoccus amylovorans</name>
    <dbReference type="NCBI Taxonomy" id="1804625"/>
    <lineage>
        <taxon>Bacteria</taxon>
        <taxon>Pseudomonadati</taxon>
        <taxon>Verrucomicrobiota</taxon>
        <taxon>Opitutia</taxon>
        <taxon>Puniceicoccales</taxon>
        <taxon>Cerasicoccaceae</taxon>
        <taxon>Ruficoccus</taxon>
    </lineage>
</organism>
<reference evidence="1 2" key="1">
    <citation type="submission" date="2020-07" db="EMBL/GenBank/DDBJ databases">
        <authorList>
            <person name="Feng X."/>
        </authorList>
    </citation>
    <scope>NUCLEOTIDE SEQUENCE [LARGE SCALE GENOMIC DNA]</scope>
    <source>
        <strain evidence="1 2">JCM31066</strain>
    </source>
</reference>
<proteinExistence type="predicted"/>
<sequence length="163" mass="18823">MEWQFKPPARESSVSGETFSEGEIVVCILHLDAEGQLQRVDLREEEADAFSAPGGVLGRWRREVKTPNEEAREARRQLMATTEELFVSLFEESDPEGEQDRAVLKQLLALMLERKRVLRRVGPAVKGVQRYRHPKQDREYDVPMDDIDPAKLIRIQEQLQLLV</sequence>
<dbReference type="AlphaFoldDB" id="A0A842HEH5"/>
<keyword evidence="2" id="KW-1185">Reference proteome</keyword>
<dbReference type="Proteomes" id="UP000546464">
    <property type="component" value="Unassembled WGS sequence"/>
</dbReference>
<gene>
    <name evidence="1" type="ORF">H5P28_07250</name>
</gene>
<dbReference type="EMBL" id="JACHVB010000020">
    <property type="protein sequence ID" value="MBC2594056.1"/>
    <property type="molecule type" value="Genomic_DNA"/>
</dbReference>
<name>A0A842HEH5_9BACT</name>
<accession>A0A842HEH5</accession>
<dbReference type="RefSeq" id="WP_185675038.1">
    <property type="nucleotide sequence ID" value="NZ_JACHVB010000020.1"/>
</dbReference>
<protein>
    <submittedName>
        <fullName evidence="1">Uncharacterized protein</fullName>
    </submittedName>
</protein>
<evidence type="ECO:0000313" key="1">
    <source>
        <dbReference type="EMBL" id="MBC2594056.1"/>
    </source>
</evidence>
<evidence type="ECO:0000313" key="2">
    <source>
        <dbReference type="Proteomes" id="UP000546464"/>
    </source>
</evidence>
<comment type="caution">
    <text evidence="1">The sequence shown here is derived from an EMBL/GenBank/DDBJ whole genome shotgun (WGS) entry which is preliminary data.</text>
</comment>